<dbReference type="EMBL" id="JAFIQS010000008">
    <property type="protein sequence ID" value="KAG5166323.1"/>
    <property type="molecule type" value="Genomic_DNA"/>
</dbReference>
<evidence type="ECO:0008006" key="2">
    <source>
        <dbReference type="Google" id="ProtNLM"/>
    </source>
</evidence>
<comment type="caution">
    <text evidence="1">The sequence shown here is derived from an EMBL/GenBank/DDBJ whole genome shotgun (WGS) entry which is preliminary data.</text>
</comment>
<name>A0A8H8CI39_PSICU</name>
<proteinExistence type="predicted"/>
<accession>A0A8H8CI39</accession>
<protein>
    <recommendedName>
        <fullName evidence="2">F-box domain-containing protein</fullName>
    </recommendedName>
</protein>
<organism evidence="1">
    <name type="scientific">Psilocybe cubensis</name>
    <name type="common">Psychedelic mushroom</name>
    <name type="synonym">Stropharia cubensis</name>
    <dbReference type="NCBI Taxonomy" id="181762"/>
    <lineage>
        <taxon>Eukaryota</taxon>
        <taxon>Fungi</taxon>
        <taxon>Dikarya</taxon>
        <taxon>Basidiomycota</taxon>
        <taxon>Agaricomycotina</taxon>
        <taxon>Agaricomycetes</taxon>
        <taxon>Agaricomycetidae</taxon>
        <taxon>Agaricales</taxon>
        <taxon>Agaricineae</taxon>
        <taxon>Strophariaceae</taxon>
        <taxon>Psilocybe</taxon>
    </lineage>
</organism>
<reference evidence="1" key="1">
    <citation type="submission" date="2021-02" db="EMBL/GenBank/DDBJ databases">
        <title>Psilocybe cubensis genome.</title>
        <authorList>
            <person name="Mckernan K.J."/>
            <person name="Crawford S."/>
            <person name="Trippe A."/>
            <person name="Kane L.T."/>
            <person name="Mclaughlin S."/>
        </authorList>
    </citation>
    <scope>NUCLEOTIDE SEQUENCE [LARGE SCALE GENOMIC DNA]</scope>
    <source>
        <strain evidence="1">MGC-MH-2018</strain>
    </source>
</reference>
<dbReference type="OrthoDB" id="3543113at2759"/>
<evidence type="ECO:0000313" key="1">
    <source>
        <dbReference type="EMBL" id="KAG5166323.1"/>
    </source>
</evidence>
<dbReference type="AlphaFoldDB" id="A0A8H8CI39"/>
<sequence length="453" mass="50397">MDLDATTSTILSFESDESMRGSVSQTVDLNFHTRSQMSEQQVRCARSISAQAEVLGNEDLLGVIFASAQPVLVNVEETMPSSWAARDILRIALTCKNFYEPAISVLWRSMISWAPLLRLIPSVVQREGIFTTDSPIMVEDLSRFNFYAKQIQHFNLTPKHAKGKNSLPVSSHLGALLAHHRRLENILFPVLQTLTIDMSSMLPGGIPILFLLPPAALKDIRLKWTNPFDRHVASSFINVLSQLSPALSCLHLEGYLADGTLDVRRVHDFKQLREVSLKLSPEGQNMTAIPDLWSQLTNLQHLTTLCLSLPGSEYLGQFYVPCVFNSLDTFNIKGPMDSVVVILRLIKVSHLLNFNLTLDEASLAGLSRMKTLLPASLASLSIHSVCVDAIINFSPDIQSIDIVSVCAASIIPNAFFAKFSSISRLRKLSICLEVINFLFVESLHSAKWKWPNL</sequence>
<gene>
    <name evidence="1" type="ORF">JR316_008407</name>
</gene>